<dbReference type="OrthoDB" id="3398487at2"/>
<evidence type="ECO:0000313" key="11">
    <source>
        <dbReference type="Proteomes" id="UP000076825"/>
    </source>
</evidence>
<dbReference type="PROSITE" id="PS00600">
    <property type="entry name" value="AA_TRANSFER_CLASS_3"/>
    <property type="match status" value="1"/>
</dbReference>
<dbReference type="EC" id="2.6.1.76" evidence="4"/>
<evidence type="ECO:0000256" key="9">
    <source>
        <dbReference type="RuleBase" id="RU003560"/>
    </source>
</evidence>
<organism evidence="10 11">
    <name type="scientific">Bordetella trematum</name>
    <dbReference type="NCBI Taxonomy" id="123899"/>
    <lineage>
        <taxon>Bacteria</taxon>
        <taxon>Pseudomonadati</taxon>
        <taxon>Pseudomonadota</taxon>
        <taxon>Betaproteobacteria</taxon>
        <taxon>Burkholderiales</taxon>
        <taxon>Alcaligenaceae</taxon>
        <taxon>Bordetella</taxon>
    </lineage>
</organism>
<dbReference type="PATRIC" id="fig|123899.6.peg.1512"/>
<dbReference type="SUPFAM" id="SSF53383">
    <property type="entry name" value="PLP-dependent transferases"/>
    <property type="match status" value="1"/>
</dbReference>
<dbReference type="PANTHER" id="PTHR43094:SF1">
    <property type="entry name" value="AMINOTRANSFERASE CLASS-III"/>
    <property type="match status" value="1"/>
</dbReference>
<dbReference type="STRING" id="123899.SAMEA3906487_01533"/>
<evidence type="ECO:0000256" key="1">
    <source>
        <dbReference type="ARBA" id="ARBA00001933"/>
    </source>
</evidence>
<dbReference type="PANTHER" id="PTHR43094">
    <property type="entry name" value="AMINOTRANSFERASE"/>
    <property type="match status" value="1"/>
</dbReference>
<accession>A0A157RUC8</accession>
<comment type="similarity">
    <text evidence="3 9">Belongs to the class-III pyridoxal-phosphate-dependent aminotransferase family.</text>
</comment>
<dbReference type="Pfam" id="PF00202">
    <property type="entry name" value="Aminotran_3"/>
    <property type="match status" value="1"/>
</dbReference>
<dbReference type="EMBL" id="LT546645">
    <property type="protein sequence ID" value="SAI68814.1"/>
    <property type="molecule type" value="Genomic_DNA"/>
</dbReference>
<protein>
    <recommendedName>
        <fullName evidence="5">Diaminobutyrate--2-oxoglutarate transaminase</fullName>
        <ecNumber evidence="4">2.6.1.76</ecNumber>
    </recommendedName>
</protein>
<dbReference type="GeneID" id="56591177"/>
<comment type="catalytic activity">
    <reaction evidence="8">
        <text>L-2,4-diaminobutanoate + 2-oxoglutarate = L-aspartate 4-semialdehyde + L-glutamate</text>
        <dbReference type="Rhea" id="RHEA:11160"/>
        <dbReference type="ChEBI" id="CHEBI:16810"/>
        <dbReference type="ChEBI" id="CHEBI:29985"/>
        <dbReference type="ChEBI" id="CHEBI:58761"/>
        <dbReference type="ChEBI" id="CHEBI:537519"/>
        <dbReference type="EC" id="2.6.1.76"/>
    </reaction>
</comment>
<dbReference type="InterPro" id="IPR005814">
    <property type="entry name" value="Aminotrans_3"/>
</dbReference>
<dbReference type="RefSeq" id="WP_025513843.1">
    <property type="nucleotide sequence ID" value="NZ_CP016340.1"/>
</dbReference>
<keyword evidence="7 9" id="KW-0663">Pyridoxal phosphate</keyword>
<evidence type="ECO:0000256" key="3">
    <source>
        <dbReference type="ARBA" id="ARBA00008954"/>
    </source>
</evidence>
<dbReference type="InterPro" id="IPR015424">
    <property type="entry name" value="PyrdxlP-dep_Trfase"/>
</dbReference>
<reference evidence="10 11" key="1">
    <citation type="submission" date="2016-04" db="EMBL/GenBank/DDBJ databases">
        <authorList>
            <consortium name="Pathogen Informatics"/>
        </authorList>
    </citation>
    <scope>NUCLEOTIDE SEQUENCE [LARGE SCALE GENOMIC DNA]</scope>
    <source>
        <strain evidence="10 11">H044680328</strain>
    </source>
</reference>
<dbReference type="KEGG" id="btrm:SAMEA390648701533"/>
<dbReference type="CDD" id="cd00610">
    <property type="entry name" value="OAT_like"/>
    <property type="match status" value="1"/>
</dbReference>
<dbReference type="Proteomes" id="UP000076825">
    <property type="component" value="Chromosome 1"/>
</dbReference>
<keyword evidence="10" id="KW-0808">Transferase</keyword>
<evidence type="ECO:0000256" key="5">
    <source>
        <dbReference type="ARBA" id="ARBA00014798"/>
    </source>
</evidence>
<evidence type="ECO:0000256" key="2">
    <source>
        <dbReference type="ARBA" id="ARBA00004946"/>
    </source>
</evidence>
<dbReference type="eggNOG" id="COG0161">
    <property type="taxonomic scope" value="Bacteria"/>
</dbReference>
<gene>
    <name evidence="10" type="primary">bioA_1</name>
    <name evidence="10" type="ORF">SAMEA3906487_01533</name>
</gene>
<name>A0A157RUC8_9BORD</name>
<comment type="cofactor">
    <cofactor evidence="1">
        <name>pyridoxal 5'-phosphate</name>
        <dbReference type="ChEBI" id="CHEBI:597326"/>
    </cofactor>
</comment>
<keyword evidence="11" id="KW-1185">Reference proteome</keyword>
<evidence type="ECO:0000256" key="6">
    <source>
        <dbReference type="ARBA" id="ARBA00022576"/>
    </source>
</evidence>
<keyword evidence="6 10" id="KW-0032">Aminotransferase</keyword>
<proteinExistence type="inferred from homology"/>
<evidence type="ECO:0000256" key="8">
    <source>
        <dbReference type="ARBA" id="ARBA00049111"/>
    </source>
</evidence>
<comment type="pathway">
    <text evidence="2">Amine and polyamine biosynthesis; ectoine biosynthesis; L-ectoine from L-aspartate 4-semialdehyde: step 1/3.</text>
</comment>
<dbReference type="GO" id="GO:0030170">
    <property type="term" value="F:pyridoxal phosphate binding"/>
    <property type="evidence" value="ECO:0007669"/>
    <property type="project" value="InterPro"/>
</dbReference>
<dbReference type="NCBIfam" id="NF005685">
    <property type="entry name" value="PRK07483.1"/>
    <property type="match status" value="1"/>
</dbReference>
<dbReference type="GO" id="GO:0005829">
    <property type="term" value="C:cytosol"/>
    <property type="evidence" value="ECO:0007669"/>
    <property type="project" value="TreeGrafter"/>
</dbReference>
<dbReference type="GO" id="GO:0045303">
    <property type="term" value="F:diaminobutyrate-2-oxoglutarate transaminase activity"/>
    <property type="evidence" value="ECO:0007669"/>
    <property type="project" value="UniProtKB-EC"/>
</dbReference>
<dbReference type="Gene3D" id="3.90.1150.10">
    <property type="entry name" value="Aspartate Aminotransferase, domain 1"/>
    <property type="match status" value="1"/>
</dbReference>
<dbReference type="InterPro" id="IPR049704">
    <property type="entry name" value="Aminotrans_3_PPA_site"/>
</dbReference>
<dbReference type="InterPro" id="IPR015421">
    <property type="entry name" value="PyrdxlP-dep_Trfase_major"/>
</dbReference>
<dbReference type="Gene3D" id="3.40.640.10">
    <property type="entry name" value="Type I PLP-dependent aspartate aminotransferase-like (Major domain)"/>
    <property type="match status" value="1"/>
</dbReference>
<dbReference type="AlphaFoldDB" id="A0A157RUC8"/>
<dbReference type="FunFam" id="3.40.640.10:FF:000004">
    <property type="entry name" value="Acetylornithine aminotransferase"/>
    <property type="match status" value="1"/>
</dbReference>
<evidence type="ECO:0000313" key="10">
    <source>
        <dbReference type="EMBL" id="SAI68814.1"/>
    </source>
</evidence>
<evidence type="ECO:0000256" key="7">
    <source>
        <dbReference type="ARBA" id="ARBA00022898"/>
    </source>
</evidence>
<sequence length="450" mass="47637">MSHIIHRNPARIPPLAAQAQGCFLIDREGRRYYDASGGAAVSCLGHVHPEVLADMSAQLQRLEYAHTGAFTSAPAEALADLLAAQSPAGLGNAYFVSGGSEAVETALKLARQYQVARGQPQRYLTISRHQSYHGNTLGALAVGGHKGRRALYAPLLVESCHVSPCFAYRYQLAGESDDAYGDRLAQELEQTLLRVGPQNVSAFLAETVVGATAGAVAPVAGYFRKIKAVCERHGVLLILDEVMCGLGRSGSYHAFEQEGVTPDILCLAKGLGGGFQPIAAVLAQDHVVNTVTEGSGAFQHGFTYAGHPLACAAALAVQRIVVRDGLAQRSAELGAYLQARLRERFAEHPHVGDIRGRGLFQAIELVAERDRAQPFAPGLQLHARIKEEGAARGLLCYPGGGTIDGEQGDHVLLAPPYITSREELDMAVDLLGQAVDAAIARVGAAPAPHA</sequence>
<evidence type="ECO:0000256" key="4">
    <source>
        <dbReference type="ARBA" id="ARBA00013155"/>
    </source>
</evidence>
<dbReference type="InterPro" id="IPR015422">
    <property type="entry name" value="PyrdxlP-dep_Trfase_small"/>
</dbReference>